<proteinExistence type="predicted"/>
<name>F4KZN4_HALH1</name>
<protein>
    <submittedName>
        <fullName evidence="7">Major facilitator superfamily MFS_1</fullName>
    </submittedName>
</protein>
<keyword evidence="2 5" id="KW-0812">Transmembrane</keyword>
<dbReference type="STRING" id="760192.Halhy_2601"/>
<dbReference type="PANTHER" id="PTHR23508:SF10">
    <property type="entry name" value="CARBOXYLIC ACID TRANSPORTER PROTEIN HOMOLOG"/>
    <property type="match status" value="1"/>
</dbReference>
<keyword evidence="3 5" id="KW-1133">Transmembrane helix</keyword>
<feature type="transmembrane region" description="Helical" evidence="5">
    <location>
        <begin position="362"/>
        <end position="379"/>
    </location>
</feature>
<gene>
    <name evidence="7" type="ordered locus">Halhy_2601</name>
</gene>
<feature type="transmembrane region" description="Helical" evidence="5">
    <location>
        <begin position="61"/>
        <end position="79"/>
    </location>
</feature>
<keyword evidence="4 5" id="KW-0472">Membrane</keyword>
<evidence type="ECO:0000259" key="6">
    <source>
        <dbReference type="PROSITE" id="PS50850"/>
    </source>
</evidence>
<dbReference type="InterPro" id="IPR020846">
    <property type="entry name" value="MFS_dom"/>
</dbReference>
<feature type="transmembrane region" description="Helical" evidence="5">
    <location>
        <begin position="227"/>
        <end position="244"/>
    </location>
</feature>
<evidence type="ECO:0000256" key="2">
    <source>
        <dbReference type="ARBA" id="ARBA00022692"/>
    </source>
</evidence>
<reference key="2">
    <citation type="submission" date="2011-04" db="EMBL/GenBank/DDBJ databases">
        <title>Complete sequence of chromosome of Haliscomenobacter hydrossis DSM 1100.</title>
        <authorList>
            <consortium name="US DOE Joint Genome Institute (JGI-PGF)"/>
            <person name="Lucas S."/>
            <person name="Han J."/>
            <person name="Lapidus A."/>
            <person name="Bruce D."/>
            <person name="Goodwin L."/>
            <person name="Pitluck S."/>
            <person name="Peters L."/>
            <person name="Kyrpides N."/>
            <person name="Mavromatis K."/>
            <person name="Ivanova N."/>
            <person name="Ovchinnikova G."/>
            <person name="Pagani I."/>
            <person name="Daligault H."/>
            <person name="Detter J.C."/>
            <person name="Han C."/>
            <person name="Land M."/>
            <person name="Hauser L."/>
            <person name="Markowitz V."/>
            <person name="Cheng J.-F."/>
            <person name="Hugenholtz P."/>
            <person name="Woyke T."/>
            <person name="Wu D."/>
            <person name="Verbarg S."/>
            <person name="Frueling A."/>
            <person name="Brambilla E."/>
            <person name="Klenk H.-P."/>
            <person name="Eisen J.A."/>
        </authorList>
    </citation>
    <scope>NUCLEOTIDE SEQUENCE</scope>
    <source>
        <strain>DSM 1100</strain>
    </source>
</reference>
<organism evidence="7 8">
    <name type="scientific">Haliscomenobacter hydrossis (strain ATCC 27775 / DSM 1100 / LMG 10767 / O)</name>
    <dbReference type="NCBI Taxonomy" id="760192"/>
    <lineage>
        <taxon>Bacteria</taxon>
        <taxon>Pseudomonadati</taxon>
        <taxon>Bacteroidota</taxon>
        <taxon>Saprospiria</taxon>
        <taxon>Saprospirales</taxon>
        <taxon>Haliscomenobacteraceae</taxon>
        <taxon>Haliscomenobacter</taxon>
    </lineage>
</organism>
<evidence type="ECO:0000256" key="5">
    <source>
        <dbReference type="SAM" id="Phobius"/>
    </source>
</evidence>
<dbReference type="Pfam" id="PF07690">
    <property type="entry name" value="MFS_1"/>
    <property type="match status" value="1"/>
</dbReference>
<dbReference type="AlphaFoldDB" id="F4KZN4"/>
<feature type="transmembrane region" description="Helical" evidence="5">
    <location>
        <begin position="88"/>
        <end position="109"/>
    </location>
</feature>
<keyword evidence="8" id="KW-1185">Reference proteome</keyword>
<dbReference type="RefSeq" id="WP_013765018.1">
    <property type="nucleotide sequence ID" value="NC_015510.1"/>
</dbReference>
<comment type="subcellular location">
    <subcellularLocation>
        <location evidence="1">Membrane</location>
        <topology evidence="1">Multi-pass membrane protein</topology>
    </subcellularLocation>
</comment>
<feature type="transmembrane region" description="Helical" evidence="5">
    <location>
        <begin position="264"/>
        <end position="286"/>
    </location>
</feature>
<dbReference type="GO" id="GO:0046943">
    <property type="term" value="F:carboxylic acid transmembrane transporter activity"/>
    <property type="evidence" value="ECO:0007669"/>
    <property type="project" value="TreeGrafter"/>
</dbReference>
<evidence type="ECO:0000313" key="8">
    <source>
        <dbReference type="Proteomes" id="UP000008461"/>
    </source>
</evidence>
<feature type="transmembrane region" description="Helical" evidence="5">
    <location>
        <begin position="146"/>
        <end position="167"/>
    </location>
</feature>
<dbReference type="PROSITE" id="PS50850">
    <property type="entry name" value="MFS"/>
    <property type="match status" value="1"/>
</dbReference>
<feature type="transmembrane region" description="Helical" evidence="5">
    <location>
        <begin position="115"/>
        <end position="134"/>
    </location>
</feature>
<dbReference type="InterPro" id="IPR036259">
    <property type="entry name" value="MFS_trans_sf"/>
</dbReference>
<dbReference type="eggNOG" id="COG2814">
    <property type="taxonomic scope" value="Bacteria"/>
</dbReference>
<dbReference type="Proteomes" id="UP000008461">
    <property type="component" value="Chromosome"/>
</dbReference>
<reference evidence="7 8" key="1">
    <citation type="journal article" date="2011" name="Stand. Genomic Sci.">
        <title>Complete genome sequence of Haliscomenobacter hydrossis type strain (O).</title>
        <authorList>
            <consortium name="US DOE Joint Genome Institute (JGI-PGF)"/>
            <person name="Daligault H."/>
            <person name="Lapidus A."/>
            <person name="Zeytun A."/>
            <person name="Nolan M."/>
            <person name="Lucas S."/>
            <person name="Del Rio T.G."/>
            <person name="Tice H."/>
            <person name="Cheng J.F."/>
            <person name="Tapia R."/>
            <person name="Han C."/>
            <person name="Goodwin L."/>
            <person name="Pitluck S."/>
            <person name="Liolios K."/>
            <person name="Pagani I."/>
            <person name="Ivanova N."/>
            <person name="Huntemann M."/>
            <person name="Mavromatis K."/>
            <person name="Mikhailova N."/>
            <person name="Pati A."/>
            <person name="Chen A."/>
            <person name="Palaniappan K."/>
            <person name="Land M."/>
            <person name="Hauser L."/>
            <person name="Brambilla E.M."/>
            <person name="Rohde M."/>
            <person name="Verbarg S."/>
            <person name="Goker M."/>
            <person name="Bristow J."/>
            <person name="Eisen J.A."/>
            <person name="Markowitz V."/>
            <person name="Hugenholtz P."/>
            <person name="Kyrpides N.C."/>
            <person name="Klenk H.P."/>
            <person name="Woyke T."/>
        </authorList>
    </citation>
    <scope>NUCLEOTIDE SEQUENCE [LARGE SCALE GENOMIC DNA]</scope>
    <source>
        <strain evidence="8">ATCC 27775 / DSM 1100 / LMG 10767 / O</strain>
    </source>
</reference>
<dbReference type="SUPFAM" id="SSF103473">
    <property type="entry name" value="MFS general substrate transporter"/>
    <property type="match status" value="1"/>
</dbReference>
<dbReference type="GO" id="GO:0005886">
    <property type="term" value="C:plasma membrane"/>
    <property type="evidence" value="ECO:0007669"/>
    <property type="project" value="TreeGrafter"/>
</dbReference>
<accession>F4KZN4</accession>
<dbReference type="EMBL" id="CP002691">
    <property type="protein sequence ID" value="AEE50470.1"/>
    <property type="molecule type" value="Genomic_DNA"/>
</dbReference>
<dbReference type="PANTHER" id="PTHR23508">
    <property type="entry name" value="CARBOXYLIC ACID TRANSPORTER PROTEIN HOMOLOG"/>
    <property type="match status" value="1"/>
</dbReference>
<feature type="transmembrane region" description="Helical" evidence="5">
    <location>
        <begin position="385"/>
        <end position="407"/>
    </location>
</feature>
<evidence type="ECO:0000256" key="4">
    <source>
        <dbReference type="ARBA" id="ARBA00023136"/>
    </source>
</evidence>
<evidence type="ECO:0000313" key="7">
    <source>
        <dbReference type="EMBL" id="AEE50470.1"/>
    </source>
</evidence>
<evidence type="ECO:0000256" key="1">
    <source>
        <dbReference type="ARBA" id="ARBA00004141"/>
    </source>
</evidence>
<feature type="transmembrane region" description="Helical" evidence="5">
    <location>
        <begin position="298"/>
        <end position="315"/>
    </location>
</feature>
<feature type="transmembrane region" description="Helical" evidence="5">
    <location>
        <begin position="321"/>
        <end position="341"/>
    </location>
</feature>
<sequence>MSKPLTSKILNSTVIVAGLGYFVDIYDLQLFNIIGKESIQSPAGLNVSDPLQVANLFDNNLFYWQMAGMLVGGLFWGIYGDRKGRKSILFGSILMYSVANLLNAFVTTVEQYQTVRFLAGLGLAGELGAAITLVSEIMTKENRGWGTAIIVTLGALGAVAAALIANFKIALFGLEAWQTAYIIGGVLGLLLLLLRFGTFESGMFEQLEKKDPSRGNFFMLFQDRERFFKYLHCISIGLPVWFVLGTLVKRAPGYAEHIGTATPVSVATAVMMAYLGLSIGDLFSGFLSQVMRSRRKVVLIYLILSMTTTMVYVFSPTLSASGFYILIFILGVSTGYWALFVTIASEQFGTNIRATATTTIPNFVRGAVIPIGVSFAALLSQTSSLVSATLIVGGVCFGLAIFSILSLPETFGKSLDYLE</sequence>
<dbReference type="Gene3D" id="1.20.1250.20">
    <property type="entry name" value="MFS general substrate transporter like domains"/>
    <property type="match status" value="2"/>
</dbReference>
<feature type="domain" description="Major facilitator superfamily (MFS) profile" evidence="6">
    <location>
        <begin position="13"/>
        <end position="411"/>
    </location>
</feature>
<dbReference type="InterPro" id="IPR011701">
    <property type="entry name" value="MFS"/>
</dbReference>
<evidence type="ECO:0000256" key="3">
    <source>
        <dbReference type="ARBA" id="ARBA00022989"/>
    </source>
</evidence>
<dbReference type="OrthoDB" id="9774156at2"/>
<dbReference type="HOGENOM" id="CLU_001265_46_6_10"/>
<dbReference type="KEGG" id="hhy:Halhy_2601"/>
<feature type="transmembrane region" description="Helical" evidence="5">
    <location>
        <begin position="179"/>
        <end position="197"/>
    </location>
</feature>